<sequence length="205" mass="23671">MMKATTAFKVMNQELIKHDRFDGLNFNWWKDKMLFLLTVLNVAYVLNPNLQPVEDLAPNANPEEIVKVPNSRRSTKKTISNVKDTSSTPCLINCMLSTFQCNPRISIMDQVHELQILVSRLRDLKVVILKLLQVGVIILKLPFSWNNYRKKLLHMAKDFTMEKILRHLCIEEEIQKHDVGSYGCVTLEQGTHGRVPAYVLTRVTH</sequence>
<gene>
    <name evidence="1" type="ORF">CXB51_024152</name>
</gene>
<dbReference type="Pfam" id="PF14223">
    <property type="entry name" value="Retrotran_gag_2"/>
    <property type="match status" value="1"/>
</dbReference>
<evidence type="ECO:0000313" key="2">
    <source>
        <dbReference type="Proteomes" id="UP000701853"/>
    </source>
</evidence>
<keyword evidence="2" id="KW-1185">Reference proteome</keyword>
<comment type="caution">
    <text evidence="1">The sequence shown here is derived from an EMBL/GenBank/DDBJ whole genome shotgun (WGS) entry which is preliminary data.</text>
</comment>
<proteinExistence type="predicted"/>
<dbReference type="OrthoDB" id="1740512at2759"/>
<evidence type="ECO:0000313" key="1">
    <source>
        <dbReference type="EMBL" id="KAG8482493.1"/>
    </source>
</evidence>
<dbReference type="Proteomes" id="UP000701853">
    <property type="component" value="Chromosome 9"/>
</dbReference>
<protein>
    <submittedName>
        <fullName evidence="1">Uncharacterized protein</fullName>
    </submittedName>
</protein>
<accession>A0A8J5Y5M8</accession>
<reference evidence="1 2" key="1">
    <citation type="journal article" date="2021" name="bioRxiv">
        <title>The Gossypium anomalum genome as a resource for cotton improvement and evolutionary analysis of hybrid incompatibility.</title>
        <authorList>
            <person name="Grover C.E."/>
            <person name="Yuan D."/>
            <person name="Arick M.A."/>
            <person name="Miller E.R."/>
            <person name="Hu G."/>
            <person name="Peterson D.G."/>
            <person name="Wendel J.F."/>
            <person name="Udall J.A."/>
        </authorList>
    </citation>
    <scope>NUCLEOTIDE SEQUENCE [LARGE SCALE GENOMIC DNA]</scope>
    <source>
        <strain evidence="1">JFW-Udall</strain>
        <tissue evidence="1">Leaf</tissue>
    </source>
</reference>
<organism evidence="1 2">
    <name type="scientific">Gossypium anomalum</name>
    <dbReference type="NCBI Taxonomy" id="47600"/>
    <lineage>
        <taxon>Eukaryota</taxon>
        <taxon>Viridiplantae</taxon>
        <taxon>Streptophyta</taxon>
        <taxon>Embryophyta</taxon>
        <taxon>Tracheophyta</taxon>
        <taxon>Spermatophyta</taxon>
        <taxon>Magnoliopsida</taxon>
        <taxon>eudicotyledons</taxon>
        <taxon>Gunneridae</taxon>
        <taxon>Pentapetalae</taxon>
        <taxon>rosids</taxon>
        <taxon>malvids</taxon>
        <taxon>Malvales</taxon>
        <taxon>Malvaceae</taxon>
        <taxon>Malvoideae</taxon>
        <taxon>Gossypium</taxon>
    </lineage>
</organism>
<dbReference type="AlphaFoldDB" id="A0A8J5Y5M8"/>
<dbReference type="PANTHER" id="PTHR47592:SF31">
    <property type="entry name" value="ZINC FINGER, CCHC-TYPE-RELATED"/>
    <property type="match status" value="1"/>
</dbReference>
<dbReference type="PANTHER" id="PTHR47592">
    <property type="entry name" value="PBF68 PROTEIN"/>
    <property type="match status" value="1"/>
</dbReference>
<dbReference type="EMBL" id="JAHUZN010000009">
    <property type="protein sequence ID" value="KAG8482493.1"/>
    <property type="molecule type" value="Genomic_DNA"/>
</dbReference>
<name>A0A8J5Y5M8_9ROSI</name>